<dbReference type="PRINTS" id="PR00419">
    <property type="entry name" value="ADXRDTASE"/>
</dbReference>
<dbReference type="PANTHER" id="PTHR16128:SF5">
    <property type="entry name" value="FAD_NAD(P)-BINDING OXIDOREDUCTASE FAMILY PROTEIN"/>
    <property type="match status" value="1"/>
</dbReference>
<dbReference type="AlphaFoldDB" id="A0A2J6X978"/>
<feature type="non-terminal residue" evidence="1">
    <location>
        <position position="43"/>
    </location>
</feature>
<reference evidence="1 2" key="1">
    <citation type="submission" date="2018-01" db="EMBL/GenBank/DDBJ databases">
        <title>Metagenomic assembled genomes from two thermal pools in the Uzon Caldera, Kamchatka, Russia.</title>
        <authorList>
            <person name="Wilkins L."/>
            <person name="Ettinger C."/>
        </authorList>
    </citation>
    <scope>NUCLEOTIDE SEQUENCE [LARGE SCALE GENOMIC DNA]</scope>
    <source>
        <strain evidence="1">ZAV-02</strain>
    </source>
</reference>
<dbReference type="Proteomes" id="UP000243376">
    <property type="component" value="Unassembled WGS sequence"/>
</dbReference>
<evidence type="ECO:0000313" key="2">
    <source>
        <dbReference type="Proteomes" id="UP000243376"/>
    </source>
</evidence>
<dbReference type="InterPro" id="IPR036188">
    <property type="entry name" value="FAD/NAD-bd_sf"/>
</dbReference>
<dbReference type="EMBL" id="PNIQ01000300">
    <property type="protein sequence ID" value="PMP83934.1"/>
    <property type="molecule type" value="Genomic_DNA"/>
</dbReference>
<evidence type="ECO:0000313" key="1">
    <source>
        <dbReference type="EMBL" id="PMP83934.1"/>
    </source>
</evidence>
<protein>
    <submittedName>
        <fullName evidence="1">FAD-dependent oxidoreductase</fullName>
    </submittedName>
</protein>
<dbReference type="SUPFAM" id="SSF51905">
    <property type="entry name" value="FAD/NAD(P)-binding domain"/>
    <property type="match status" value="1"/>
</dbReference>
<dbReference type="Pfam" id="PF13450">
    <property type="entry name" value="NAD_binding_8"/>
    <property type="match status" value="1"/>
</dbReference>
<dbReference type="PANTHER" id="PTHR16128">
    <property type="entry name" value="FAD/NAD(P)-BINDING OXIDOREDUCTASE FAMILY PROTEIN"/>
    <property type="match status" value="1"/>
</dbReference>
<name>A0A2J6X978_9CHLR</name>
<dbReference type="Gene3D" id="3.50.50.60">
    <property type="entry name" value="FAD/NAD(P)-binding domain"/>
    <property type="match status" value="1"/>
</dbReference>
<proteinExistence type="predicted"/>
<sequence>MKSVAIVGAGVAGLAAAHALATAGFTPVVFEKSRGVGGRAATR</sequence>
<gene>
    <name evidence="1" type="ORF">C0184_04550</name>
</gene>
<accession>A0A2J6X978</accession>
<comment type="caution">
    <text evidence="1">The sequence shown here is derived from an EMBL/GenBank/DDBJ whole genome shotgun (WGS) entry which is preliminary data.</text>
</comment>
<organism evidence="1 2">
    <name type="scientific">Chloroflexus aggregans</name>
    <dbReference type="NCBI Taxonomy" id="152260"/>
    <lineage>
        <taxon>Bacteria</taxon>
        <taxon>Bacillati</taxon>
        <taxon>Chloroflexota</taxon>
        <taxon>Chloroflexia</taxon>
        <taxon>Chloroflexales</taxon>
        <taxon>Chloroflexineae</taxon>
        <taxon>Chloroflexaceae</taxon>
        <taxon>Chloroflexus</taxon>
    </lineage>
</organism>